<feature type="binding site" evidence="1">
    <location>
        <position position="163"/>
    </location>
    <ligand>
        <name>S-adenosyl-L-methionine</name>
        <dbReference type="ChEBI" id="CHEBI:59789"/>
    </ligand>
</feature>
<sequence>MNYRHSYHAGGACDVVKHALLVGVLKSFQEKQKPFGVLDTHAGTGLYYLESIESAKTSEYEQGIKQVWKTSPHHPILQAYLKTIQAFNSDGILKYYPGSPLVIDRFLGESDHLTCAELHPQDGKDLKDTLKHQKQISVHLQDGYLAPKAFLPFAQKRGVILMDPPFEEKSDFDRMVVALKEGLLKFPQGVFMLWYPLKNFDQQQGFYDQLRAMNLSNALKTEFYFYKAPVDGRLNGSGMVIVNLPWGLEGEVRSVFAELNTVLAFEPAAPWSIEALSENLS</sequence>
<keyword evidence="1 2" id="KW-0808">Transferase</keyword>
<keyword evidence="1 2" id="KW-0489">Methyltransferase</keyword>
<dbReference type="PANTHER" id="PTHR37426:SF1">
    <property type="entry name" value="RIBOSOMAL RNA LARGE SUBUNIT METHYLTRANSFERASE J"/>
    <property type="match status" value="1"/>
</dbReference>
<feature type="binding site" evidence="1">
    <location>
        <begin position="142"/>
        <end position="143"/>
    </location>
    <ligand>
        <name>S-adenosyl-L-methionine</name>
        <dbReference type="ChEBI" id="CHEBI:59789"/>
    </ligand>
</feature>
<evidence type="ECO:0000313" key="3">
    <source>
        <dbReference type="Proteomes" id="UP000594001"/>
    </source>
</evidence>
<keyword evidence="1" id="KW-0694">RNA-binding</keyword>
<comment type="function">
    <text evidence="1">Specifically methylates the adenine in position 2030 of 23S rRNA.</text>
</comment>
<feature type="binding site" evidence="1">
    <location>
        <position position="41"/>
    </location>
    <ligand>
        <name>S-adenosyl-L-methionine</name>
        <dbReference type="ChEBI" id="CHEBI:59789"/>
    </ligand>
</feature>
<organism evidence="2 3">
    <name type="scientific">Candidatus Bodocaedibacter vickermanii</name>
    <dbReference type="NCBI Taxonomy" id="2741701"/>
    <lineage>
        <taxon>Bacteria</taxon>
        <taxon>Pseudomonadati</taxon>
        <taxon>Pseudomonadota</taxon>
        <taxon>Alphaproteobacteria</taxon>
        <taxon>Holosporales</taxon>
        <taxon>Candidatus Paracaedibacteraceae</taxon>
        <taxon>Candidatus Bodocaedibacter</taxon>
    </lineage>
</organism>
<dbReference type="Proteomes" id="UP000594001">
    <property type="component" value="Chromosome"/>
</dbReference>
<dbReference type="GO" id="GO:0036307">
    <property type="term" value="F:23S rRNA (adenine(2030)-N(6))-methyltransferase activity"/>
    <property type="evidence" value="ECO:0007669"/>
    <property type="project" value="UniProtKB-UniRule"/>
</dbReference>
<comment type="subunit">
    <text evidence="1">Monomer.</text>
</comment>
<dbReference type="HAMAP" id="MF_00934">
    <property type="entry name" value="23SrRNA_methyltr_J"/>
    <property type="match status" value="1"/>
</dbReference>
<evidence type="ECO:0000313" key="2">
    <source>
        <dbReference type="EMBL" id="QOL19921.1"/>
    </source>
</evidence>
<dbReference type="InterPro" id="IPR007473">
    <property type="entry name" value="RlmJ"/>
</dbReference>
<keyword evidence="1" id="KW-0949">S-adenosyl-L-methionine</keyword>
<keyword evidence="1" id="KW-0698">rRNA processing</keyword>
<dbReference type="GO" id="GO:0005829">
    <property type="term" value="C:cytosol"/>
    <property type="evidence" value="ECO:0007669"/>
    <property type="project" value="TreeGrafter"/>
</dbReference>
<dbReference type="KEGG" id="pbal:CPBP_00692"/>
<feature type="binding site" evidence="1">
    <location>
        <position position="18"/>
    </location>
    <ligand>
        <name>S-adenosyl-L-methionine</name>
        <dbReference type="ChEBI" id="CHEBI:59789"/>
    </ligand>
</feature>
<proteinExistence type="inferred from homology"/>
<dbReference type="InterPro" id="IPR029063">
    <property type="entry name" value="SAM-dependent_MTases_sf"/>
</dbReference>
<dbReference type="GO" id="GO:0070475">
    <property type="term" value="P:rRNA base methylation"/>
    <property type="evidence" value="ECO:0007669"/>
    <property type="project" value="UniProtKB-UniRule"/>
</dbReference>
<gene>
    <name evidence="1 2" type="primary">rlmJ</name>
    <name evidence="2" type="ORF">CPBP_00692</name>
</gene>
<feature type="binding site" evidence="1">
    <location>
        <position position="117"/>
    </location>
    <ligand>
        <name>S-adenosyl-L-methionine</name>
        <dbReference type="ChEBI" id="CHEBI:59789"/>
    </ligand>
</feature>
<comment type="similarity">
    <text evidence="1">Belongs to the RlmJ family.</text>
</comment>
<dbReference type="GO" id="GO:0003723">
    <property type="term" value="F:RNA binding"/>
    <property type="evidence" value="ECO:0007669"/>
    <property type="project" value="UniProtKB-UniRule"/>
</dbReference>
<dbReference type="Gene3D" id="3.40.50.150">
    <property type="entry name" value="Vaccinia Virus protein VP39"/>
    <property type="match status" value="1"/>
</dbReference>
<dbReference type="EC" id="2.1.1.266" evidence="1"/>
<dbReference type="PANTHER" id="PTHR37426">
    <property type="entry name" value="RIBOSOMAL RNA LARGE SUBUNIT METHYLTRANSFERASE J"/>
    <property type="match status" value="1"/>
</dbReference>
<dbReference type="AlphaFoldDB" id="A0A7L9RTS6"/>
<comment type="catalytic activity">
    <reaction evidence="1">
        <text>adenosine(2030) in 23S rRNA + S-adenosyl-L-methionine = N(6)-methyladenosine(2030) in 23S rRNA + S-adenosyl-L-homocysteine + H(+)</text>
        <dbReference type="Rhea" id="RHEA:43736"/>
        <dbReference type="Rhea" id="RHEA-COMP:10668"/>
        <dbReference type="Rhea" id="RHEA-COMP:10669"/>
        <dbReference type="ChEBI" id="CHEBI:15378"/>
        <dbReference type="ChEBI" id="CHEBI:57856"/>
        <dbReference type="ChEBI" id="CHEBI:59789"/>
        <dbReference type="ChEBI" id="CHEBI:74411"/>
        <dbReference type="ChEBI" id="CHEBI:74449"/>
        <dbReference type="EC" id="2.1.1.266"/>
    </reaction>
</comment>
<protein>
    <recommendedName>
        <fullName evidence="1">Ribosomal RNA large subunit methyltransferase J</fullName>
        <ecNumber evidence="1">2.1.1.266</ecNumber>
    </recommendedName>
    <alternativeName>
        <fullName evidence="1">23S rRNA (adenine(2030)-N6)-methyltransferase</fullName>
    </alternativeName>
    <alternativeName>
        <fullName evidence="1">23S rRNA m6A2030 methyltransferase</fullName>
    </alternativeName>
</protein>
<accession>A0A7L9RTS6</accession>
<dbReference type="RefSeq" id="WP_350331478.1">
    <property type="nucleotide sequence ID" value="NZ_CP054719.1"/>
</dbReference>
<dbReference type="EMBL" id="CP054719">
    <property type="protein sequence ID" value="QOL19921.1"/>
    <property type="molecule type" value="Genomic_DNA"/>
</dbReference>
<feature type="active site" description="Proton acceptor" evidence="1">
    <location>
        <position position="163"/>
    </location>
</feature>
<feature type="binding site" evidence="1">
    <location>
        <position position="99"/>
    </location>
    <ligand>
        <name>S-adenosyl-L-methionine</name>
        <dbReference type="ChEBI" id="CHEBI:59789"/>
    </ligand>
</feature>
<keyword evidence="3" id="KW-1185">Reference proteome</keyword>
<feature type="site" description="Interaction with substrate rRNA" evidence="1">
    <location>
        <position position="3"/>
    </location>
</feature>
<dbReference type="SUPFAM" id="SSF53335">
    <property type="entry name" value="S-adenosyl-L-methionine-dependent methyltransferases"/>
    <property type="match status" value="1"/>
</dbReference>
<name>A0A7L9RTS6_9PROT</name>
<reference evidence="2 3" key="1">
    <citation type="submission" date="2020-06" db="EMBL/GenBank/DDBJ databases">
        <title>The endosymbiont of the kinetoplastid Bodo saltans is a Paracaedibacter-like alpha-proteobacterium possessing a putative toxin-antitoxin system.</title>
        <authorList>
            <person name="Midha S."/>
            <person name="Rigden D.J."/>
            <person name="Siozios S."/>
            <person name="Hurst G.D.D."/>
            <person name="Jackson A.P."/>
        </authorList>
    </citation>
    <scope>NUCLEOTIDE SEQUENCE [LARGE SCALE GENOMIC DNA]</scope>
    <source>
        <strain evidence="2">Lake Konstanz</strain>
    </source>
</reference>
<evidence type="ECO:0000256" key="1">
    <source>
        <dbReference type="HAMAP-Rule" id="MF_00934"/>
    </source>
</evidence>
<dbReference type="Pfam" id="PF04378">
    <property type="entry name" value="RsmJ"/>
    <property type="match status" value="1"/>
</dbReference>